<sequence length="257" mass="29576">MIENNKYLKKLRIITFAFGIIAILSSYSLSVTTFAYGTGDNTLLILLLYPILIISTILIIVKVRFGFYLTLATSLMYSILLTQEVEKYIIFDTQNIILLPVLLLPYVCFIILISLTIIYLTANLKYWLRWRTASMICAVGFFIFIIIDAYSKNYNDTIFIDAEIGNGGNIKLNCKPGFGDARVFVINVESKLLEKEIKANGEYYQGSYFLSNTKIIKNFRFNKLRSITIKKIGNHKLSQELTWNKEKLKGELEFLYP</sequence>
<feature type="transmembrane region" description="Helical" evidence="1">
    <location>
        <begin position="132"/>
        <end position="150"/>
    </location>
</feature>
<comment type="caution">
    <text evidence="2">The sequence shown here is derived from an EMBL/GenBank/DDBJ whole genome shotgun (WGS) entry which is preliminary data.</text>
</comment>
<dbReference type="AlphaFoldDB" id="A0A923IVQ3"/>
<evidence type="ECO:0000313" key="3">
    <source>
        <dbReference type="Proteomes" id="UP000601055"/>
    </source>
</evidence>
<keyword evidence="1" id="KW-0472">Membrane</keyword>
<dbReference type="EMBL" id="WNXD01000001">
    <property type="protein sequence ID" value="MBB2145394.1"/>
    <property type="molecule type" value="Genomic_DNA"/>
</dbReference>
<evidence type="ECO:0000313" key="2">
    <source>
        <dbReference type="EMBL" id="MBB2145394.1"/>
    </source>
</evidence>
<protein>
    <submittedName>
        <fullName evidence="2">Uncharacterized protein</fullName>
    </submittedName>
</protein>
<dbReference type="Proteomes" id="UP000601055">
    <property type="component" value="Unassembled WGS sequence"/>
</dbReference>
<name>A0A923IVQ3_9SPHI</name>
<keyword evidence="3" id="KW-1185">Reference proteome</keyword>
<feature type="transmembrane region" description="Helical" evidence="1">
    <location>
        <begin position="97"/>
        <end position="120"/>
    </location>
</feature>
<evidence type="ECO:0000256" key="1">
    <source>
        <dbReference type="SAM" id="Phobius"/>
    </source>
</evidence>
<dbReference type="RefSeq" id="WP_182922044.1">
    <property type="nucleotide sequence ID" value="NZ_WNXD01000001.1"/>
</dbReference>
<keyword evidence="1" id="KW-0812">Transmembrane</keyword>
<accession>A0A923IVQ3</accession>
<feature type="transmembrane region" description="Helical" evidence="1">
    <location>
        <begin position="12"/>
        <end position="36"/>
    </location>
</feature>
<gene>
    <name evidence="2" type="ORF">GM921_07860</name>
</gene>
<feature type="transmembrane region" description="Helical" evidence="1">
    <location>
        <begin position="42"/>
        <end position="60"/>
    </location>
</feature>
<organism evidence="2 3">
    <name type="scientific">Pedobacter planticolens</name>
    <dbReference type="NCBI Taxonomy" id="2679964"/>
    <lineage>
        <taxon>Bacteria</taxon>
        <taxon>Pseudomonadati</taxon>
        <taxon>Bacteroidota</taxon>
        <taxon>Sphingobacteriia</taxon>
        <taxon>Sphingobacteriales</taxon>
        <taxon>Sphingobacteriaceae</taxon>
        <taxon>Pedobacter</taxon>
    </lineage>
</organism>
<keyword evidence="1" id="KW-1133">Transmembrane helix</keyword>
<proteinExistence type="predicted"/>
<reference evidence="2" key="1">
    <citation type="submission" date="2019-11" db="EMBL/GenBank/DDBJ databases">
        <title>Description of Pedobacter sp. LMG 31464T.</title>
        <authorList>
            <person name="Carlier A."/>
            <person name="Qi S."/>
            <person name="Vandamme P."/>
        </authorList>
    </citation>
    <scope>NUCLEOTIDE SEQUENCE</scope>
    <source>
        <strain evidence="2">LMG 31464</strain>
    </source>
</reference>